<dbReference type="Pfam" id="PF00364">
    <property type="entry name" value="Biotin_lipoyl"/>
    <property type="match status" value="1"/>
</dbReference>
<dbReference type="InterPro" id="IPR011053">
    <property type="entry name" value="Single_hybrid_motif"/>
</dbReference>
<dbReference type="Proteomes" id="UP000198304">
    <property type="component" value="Unassembled WGS sequence"/>
</dbReference>
<dbReference type="InterPro" id="IPR001078">
    <property type="entry name" value="2-oxoacid_DH_actylTfrase"/>
</dbReference>
<dbReference type="Gene3D" id="4.10.320.10">
    <property type="entry name" value="E3-binding domain"/>
    <property type="match status" value="2"/>
</dbReference>
<dbReference type="Pfam" id="PF02817">
    <property type="entry name" value="E3_binding"/>
    <property type="match status" value="1"/>
</dbReference>
<accession>A0A239BQX1</accession>
<evidence type="ECO:0000256" key="1">
    <source>
        <dbReference type="ARBA" id="ARBA00001938"/>
    </source>
</evidence>
<evidence type="ECO:0000313" key="9">
    <source>
        <dbReference type="EMBL" id="SNS10256.1"/>
    </source>
</evidence>
<evidence type="ECO:0000259" key="7">
    <source>
        <dbReference type="PROSITE" id="PS50968"/>
    </source>
</evidence>
<name>A0A239BQX1_9FIRM</name>
<dbReference type="InterPro" id="IPR036625">
    <property type="entry name" value="E3-bd_dom_sf"/>
</dbReference>
<keyword evidence="10" id="KW-1185">Reference proteome</keyword>
<dbReference type="GO" id="GO:0016407">
    <property type="term" value="F:acetyltransferase activity"/>
    <property type="evidence" value="ECO:0007669"/>
    <property type="project" value="TreeGrafter"/>
</dbReference>
<comment type="similarity">
    <text evidence="2 6">Belongs to the 2-oxoacid dehydrogenase family.</text>
</comment>
<gene>
    <name evidence="9" type="ORF">SAMN05446037_100481</name>
</gene>
<dbReference type="Pfam" id="PF00198">
    <property type="entry name" value="2-oxoacid_dh"/>
    <property type="match status" value="1"/>
</dbReference>
<protein>
    <recommendedName>
        <fullName evidence="6">Dihydrolipoamide acetyltransferase component of pyruvate dehydrogenase complex</fullName>
        <ecNumber evidence="6">2.3.1.-</ecNumber>
    </recommendedName>
</protein>
<keyword evidence="3 6" id="KW-0808">Transferase</keyword>
<dbReference type="SUPFAM" id="SSF51230">
    <property type="entry name" value="Single hybrid motif"/>
    <property type="match status" value="1"/>
</dbReference>
<dbReference type="RefSeq" id="WP_089281869.1">
    <property type="nucleotide sequence ID" value="NZ_FZOJ01000004.1"/>
</dbReference>
<dbReference type="OrthoDB" id="9805770at2"/>
<dbReference type="InterPro" id="IPR003016">
    <property type="entry name" value="2-oxoA_DH_lipoyl-BS"/>
</dbReference>
<proteinExistence type="inferred from homology"/>
<dbReference type="SUPFAM" id="SSF52777">
    <property type="entry name" value="CoA-dependent acyltransferases"/>
    <property type="match status" value="1"/>
</dbReference>
<evidence type="ECO:0000256" key="4">
    <source>
        <dbReference type="ARBA" id="ARBA00022823"/>
    </source>
</evidence>
<dbReference type="GO" id="GO:0031405">
    <property type="term" value="F:lipoic acid binding"/>
    <property type="evidence" value="ECO:0007669"/>
    <property type="project" value="TreeGrafter"/>
</dbReference>
<dbReference type="InterPro" id="IPR050743">
    <property type="entry name" value="2-oxoacid_DH_E2_comp"/>
</dbReference>
<dbReference type="CDD" id="cd06849">
    <property type="entry name" value="lipoyl_domain"/>
    <property type="match status" value="1"/>
</dbReference>
<dbReference type="PROSITE" id="PS51826">
    <property type="entry name" value="PSBD"/>
    <property type="match status" value="1"/>
</dbReference>
<dbReference type="Gene3D" id="2.40.50.100">
    <property type="match status" value="1"/>
</dbReference>
<dbReference type="GO" id="GO:0005737">
    <property type="term" value="C:cytoplasm"/>
    <property type="evidence" value="ECO:0007669"/>
    <property type="project" value="TreeGrafter"/>
</dbReference>
<evidence type="ECO:0000256" key="5">
    <source>
        <dbReference type="ARBA" id="ARBA00023315"/>
    </source>
</evidence>
<reference evidence="9 10" key="1">
    <citation type="submission" date="2017-06" db="EMBL/GenBank/DDBJ databases">
        <authorList>
            <person name="Kim H.J."/>
            <person name="Triplett B.A."/>
        </authorList>
    </citation>
    <scope>NUCLEOTIDE SEQUENCE [LARGE SCALE GENOMIC DNA]</scope>
    <source>
        <strain evidence="9 10">SCA</strain>
    </source>
</reference>
<dbReference type="Gene3D" id="3.30.559.10">
    <property type="entry name" value="Chloramphenicol acetyltransferase-like domain"/>
    <property type="match status" value="1"/>
</dbReference>
<dbReference type="PROSITE" id="PS50968">
    <property type="entry name" value="BIOTINYL_LIPOYL"/>
    <property type="match status" value="1"/>
</dbReference>
<dbReference type="EC" id="2.3.1.-" evidence="6"/>
<dbReference type="InterPro" id="IPR023213">
    <property type="entry name" value="CAT-like_dom_sf"/>
</dbReference>
<keyword evidence="4 6" id="KW-0450">Lipoyl</keyword>
<keyword evidence="5 6" id="KW-0012">Acyltransferase</keyword>
<sequence length="430" mass="47480">MTTLVQMPKLGLTMVEGTITAWLKKEGDLVEKGEILFEVSTDKITNEIESAVSGVLRKILVQEGETCEVKKNVAIIAEENEDISSYLIEDIDEKEEISKEEGVVQKNTVVIGMDNIKASPLAKKIAKDNSLDLSIITGTGPNGRVVERDVLVFLDSNQHKVKASPMAVKIAKELEVDLKEINKDSRIMKTDVYQYAEGQKNITTFDTEEKRMPMSQMRKVIAKRMQQSWTTIPTVTFNMKADVTNLKNLKGQLSNEWKVTYTDLLVKIVAKTLLEFPYINSSIDGDEIILRNYANIGVAVALEEGLVVPVVKSADSKGLKEISIEVKGFADKARNNELAEEDYTGGTFTITNLGMFGMESFTPIINPPEAAILGINNIVETPIVINGAVTIKPMMNLSLTADHRVVDGAVGAQFLARVKEYIEKPGKLLL</sequence>
<feature type="domain" description="Lipoyl-binding" evidence="7">
    <location>
        <begin position="2"/>
        <end position="77"/>
    </location>
</feature>
<organism evidence="9 10">
    <name type="scientific">Anaerovirgula multivorans</name>
    <dbReference type="NCBI Taxonomy" id="312168"/>
    <lineage>
        <taxon>Bacteria</taxon>
        <taxon>Bacillati</taxon>
        <taxon>Bacillota</taxon>
        <taxon>Clostridia</taxon>
        <taxon>Peptostreptococcales</taxon>
        <taxon>Natronincolaceae</taxon>
        <taxon>Anaerovirgula</taxon>
    </lineage>
</organism>
<feature type="domain" description="Peripheral subunit-binding (PSBD)" evidence="8">
    <location>
        <begin position="117"/>
        <end position="154"/>
    </location>
</feature>
<dbReference type="InterPro" id="IPR000089">
    <property type="entry name" value="Biotin_lipoyl"/>
</dbReference>
<dbReference type="EMBL" id="FZOJ01000004">
    <property type="protein sequence ID" value="SNS10256.1"/>
    <property type="molecule type" value="Genomic_DNA"/>
</dbReference>
<evidence type="ECO:0000256" key="3">
    <source>
        <dbReference type="ARBA" id="ARBA00022679"/>
    </source>
</evidence>
<dbReference type="PANTHER" id="PTHR43178:SF5">
    <property type="entry name" value="LIPOAMIDE ACYLTRANSFERASE COMPONENT OF BRANCHED-CHAIN ALPHA-KETO ACID DEHYDROGENASE COMPLEX, MITOCHONDRIAL"/>
    <property type="match status" value="1"/>
</dbReference>
<evidence type="ECO:0000256" key="2">
    <source>
        <dbReference type="ARBA" id="ARBA00007317"/>
    </source>
</evidence>
<dbReference type="InterPro" id="IPR004167">
    <property type="entry name" value="PSBD"/>
</dbReference>
<dbReference type="PROSITE" id="PS00189">
    <property type="entry name" value="LIPOYL"/>
    <property type="match status" value="1"/>
</dbReference>
<dbReference type="SUPFAM" id="SSF47005">
    <property type="entry name" value="Peripheral subunit-binding domain of 2-oxo acid dehydrogenase complex"/>
    <property type="match status" value="1"/>
</dbReference>
<evidence type="ECO:0000313" key="10">
    <source>
        <dbReference type="Proteomes" id="UP000198304"/>
    </source>
</evidence>
<dbReference type="AlphaFoldDB" id="A0A239BQX1"/>
<dbReference type="PANTHER" id="PTHR43178">
    <property type="entry name" value="DIHYDROLIPOAMIDE ACETYLTRANSFERASE COMPONENT OF PYRUVATE DEHYDROGENASE COMPLEX"/>
    <property type="match status" value="1"/>
</dbReference>
<keyword evidence="9" id="KW-0670">Pyruvate</keyword>
<comment type="cofactor">
    <cofactor evidence="1 6">
        <name>(R)-lipoate</name>
        <dbReference type="ChEBI" id="CHEBI:83088"/>
    </cofactor>
</comment>
<evidence type="ECO:0000256" key="6">
    <source>
        <dbReference type="RuleBase" id="RU003423"/>
    </source>
</evidence>
<dbReference type="FunFam" id="3.30.559.10:FF:000007">
    <property type="entry name" value="Dihydrolipoamide acetyltransferase component of pyruvate dehydrogenase complex"/>
    <property type="match status" value="1"/>
</dbReference>
<evidence type="ECO:0000259" key="8">
    <source>
        <dbReference type="PROSITE" id="PS51826"/>
    </source>
</evidence>